<sequence>MLTARPTTITALAARLEAKAARIALKYTPPRSAKDELHWRSAAILWPDLFEEQRSWK</sequence>
<keyword evidence="2" id="KW-1185">Reference proteome</keyword>
<accession>A0A6I4T2N5</accession>
<dbReference type="EMBL" id="WTYT01000002">
    <property type="protein sequence ID" value="MXO65494.1"/>
    <property type="molecule type" value="Genomic_DNA"/>
</dbReference>
<evidence type="ECO:0000313" key="2">
    <source>
        <dbReference type="Proteomes" id="UP000438476"/>
    </source>
</evidence>
<comment type="caution">
    <text evidence="1">The sequence shown here is derived from an EMBL/GenBank/DDBJ whole genome shotgun (WGS) entry which is preliminary data.</text>
</comment>
<dbReference type="AlphaFoldDB" id="A0A6I4T2N5"/>
<evidence type="ECO:0000313" key="1">
    <source>
        <dbReference type="EMBL" id="MXO65494.1"/>
    </source>
</evidence>
<proteinExistence type="predicted"/>
<dbReference type="Proteomes" id="UP000438476">
    <property type="component" value="Unassembled WGS sequence"/>
</dbReference>
<name>A0A6I4T2N5_9SPHN</name>
<gene>
    <name evidence="1" type="ORF">GRI91_06985</name>
</gene>
<dbReference type="RefSeq" id="WP_160735883.1">
    <property type="nucleotide sequence ID" value="NZ_WTYT01000002.1"/>
</dbReference>
<reference evidence="1 2" key="1">
    <citation type="submission" date="2019-12" db="EMBL/GenBank/DDBJ databases">
        <title>Genomic-based taxomic classification of the family Erythrobacteraceae.</title>
        <authorList>
            <person name="Xu L."/>
        </authorList>
    </citation>
    <scope>NUCLEOTIDE SEQUENCE [LARGE SCALE GENOMIC DNA]</scope>
    <source>
        <strain evidence="1 2">LMG 29518</strain>
    </source>
</reference>
<protein>
    <submittedName>
        <fullName evidence="1">Uncharacterized protein</fullName>
    </submittedName>
</protein>
<organism evidence="1 2">
    <name type="scientific">Altericroceibacterium endophyticum</name>
    <dbReference type="NCBI Taxonomy" id="1808508"/>
    <lineage>
        <taxon>Bacteria</taxon>
        <taxon>Pseudomonadati</taxon>
        <taxon>Pseudomonadota</taxon>
        <taxon>Alphaproteobacteria</taxon>
        <taxon>Sphingomonadales</taxon>
        <taxon>Erythrobacteraceae</taxon>
        <taxon>Altericroceibacterium</taxon>
    </lineage>
</organism>